<organism evidence="1">
    <name type="scientific">Schistosoma haematobium</name>
    <name type="common">Blood fluke</name>
    <dbReference type="NCBI Taxonomy" id="6185"/>
    <lineage>
        <taxon>Eukaryota</taxon>
        <taxon>Metazoa</taxon>
        <taxon>Spiralia</taxon>
        <taxon>Lophotrochozoa</taxon>
        <taxon>Platyhelminthes</taxon>
        <taxon>Trematoda</taxon>
        <taxon>Digenea</taxon>
        <taxon>Strigeidida</taxon>
        <taxon>Schistosomatoidea</taxon>
        <taxon>Schistosomatidae</taxon>
        <taxon>Schistosoma</taxon>
    </lineage>
</organism>
<accession>A0A094ZR26</accession>
<proteinExistence type="predicted"/>
<name>A0A094ZR26_SCHHA</name>
<dbReference type="AlphaFoldDB" id="A0A094ZR26"/>
<sequence length="132" mass="15165">MSEEQHININNEYCPITRLSYPLSYLTGINEDIRGELVHSIIDLQQQQEQQEQQQEQSMNTCGVPINVCCVCSNDENDLQSLHSDVQVLCATPGCKYSKSNAYILHLFLKNSFINGLIYMEIVEFLLFEIMN</sequence>
<gene>
    <name evidence="1" type="ORF">MS3_04915</name>
</gene>
<dbReference type="EMBL" id="KL250793">
    <property type="protein sequence ID" value="KGB36607.1"/>
    <property type="molecule type" value="Genomic_DNA"/>
</dbReference>
<evidence type="ECO:0000313" key="1">
    <source>
        <dbReference type="EMBL" id="KGB36607.1"/>
    </source>
</evidence>
<protein>
    <submittedName>
        <fullName evidence="1">Uncharacterized protein</fullName>
    </submittedName>
</protein>
<reference evidence="1" key="1">
    <citation type="journal article" date="2012" name="Nat. Genet.">
        <title>Whole-genome sequence of Schistosoma haematobium.</title>
        <authorList>
            <person name="Young N.D."/>
            <person name="Jex A.R."/>
            <person name="Li B."/>
            <person name="Liu S."/>
            <person name="Yang L."/>
            <person name="Xiong Z."/>
            <person name="Li Y."/>
            <person name="Cantacessi C."/>
            <person name="Hall R.S."/>
            <person name="Xu X."/>
            <person name="Chen F."/>
            <person name="Wu X."/>
            <person name="Zerlotini A."/>
            <person name="Oliveira G."/>
            <person name="Hofmann A."/>
            <person name="Zhang G."/>
            <person name="Fang X."/>
            <person name="Kang Y."/>
            <person name="Campbell B.E."/>
            <person name="Loukas A."/>
            <person name="Ranganathan S."/>
            <person name="Rollinson D."/>
            <person name="Rinaldi G."/>
            <person name="Brindley P.J."/>
            <person name="Yang H."/>
            <person name="Wang J."/>
            <person name="Wang J."/>
            <person name="Gasser R.B."/>
        </authorList>
    </citation>
    <scope>NUCLEOTIDE SEQUENCE [LARGE SCALE GENOMIC DNA]</scope>
</reference>